<reference evidence="1" key="1">
    <citation type="submission" date="2022-07" db="EMBL/GenBank/DDBJ databases">
        <title>Phylogenomic reconstructions and comparative analyses of Kickxellomycotina fungi.</title>
        <authorList>
            <person name="Reynolds N.K."/>
            <person name="Stajich J.E."/>
            <person name="Barry K."/>
            <person name="Grigoriev I.V."/>
            <person name="Crous P."/>
            <person name="Smith M.E."/>
        </authorList>
    </citation>
    <scope>NUCLEOTIDE SEQUENCE</scope>
    <source>
        <strain evidence="1">Benny 63K</strain>
    </source>
</reference>
<dbReference type="EMBL" id="JANBPG010000313">
    <property type="protein sequence ID" value="KAJ1897643.1"/>
    <property type="molecule type" value="Genomic_DNA"/>
</dbReference>
<evidence type="ECO:0000313" key="2">
    <source>
        <dbReference type="Proteomes" id="UP001150581"/>
    </source>
</evidence>
<protein>
    <submittedName>
        <fullName evidence="1">Uncharacterized protein</fullName>
    </submittedName>
</protein>
<dbReference type="Proteomes" id="UP001150581">
    <property type="component" value="Unassembled WGS sequence"/>
</dbReference>
<keyword evidence="2" id="KW-1185">Reference proteome</keyword>
<comment type="caution">
    <text evidence="1">The sequence shown here is derived from an EMBL/GenBank/DDBJ whole genome shotgun (WGS) entry which is preliminary data.</text>
</comment>
<feature type="non-terminal residue" evidence="1">
    <location>
        <position position="53"/>
    </location>
</feature>
<sequence>MTQFNSRILFYLNGKRVVLDNPDLDQTLLQYLRSTGLTGTKLGCGEGGCGACT</sequence>
<evidence type="ECO:0000313" key="1">
    <source>
        <dbReference type="EMBL" id="KAJ1897643.1"/>
    </source>
</evidence>
<name>A0ACC1IL90_9FUNG</name>
<organism evidence="1 2">
    <name type="scientific">Kickxella alabastrina</name>
    <dbReference type="NCBI Taxonomy" id="61397"/>
    <lineage>
        <taxon>Eukaryota</taxon>
        <taxon>Fungi</taxon>
        <taxon>Fungi incertae sedis</taxon>
        <taxon>Zoopagomycota</taxon>
        <taxon>Kickxellomycotina</taxon>
        <taxon>Kickxellomycetes</taxon>
        <taxon>Kickxellales</taxon>
        <taxon>Kickxellaceae</taxon>
        <taxon>Kickxella</taxon>
    </lineage>
</organism>
<gene>
    <name evidence="1" type="ORF">LPJ66_003236</name>
</gene>
<proteinExistence type="predicted"/>
<accession>A0ACC1IL90</accession>